<dbReference type="GO" id="GO:0008233">
    <property type="term" value="F:peptidase activity"/>
    <property type="evidence" value="ECO:0007669"/>
    <property type="project" value="InterPro"/>
</dbReference>
<organism evidence="10 11">
    <name type="scientific">Penicillium expansum</name>
    <name type="common">Blue mold rot fungus</name>
    <dbReference type="NCBI Taxonomy" id="27334"/>
    <lineage>
        <taxon>Eukaryota</taxon>
        <taxon>Fungi</taxon>
        <taxon>Dikarya</taxon>
        <taxon>Ascomycota</taxon>
        <taxon>Pezizomycotina</taxon>
        <taxon>Eurotiomycetes</taxon>
        <taxon>Eurotiomycetidae</taxon>
        <taxon>Eurotiales</taxon>
        <taxon>Aspergillaceae</taxon>
        <taxon>Penicillium</taxon>
    </lineage>
</organism>
<feature type="transmembrane region" description="Helical" evidence="8">
    <location>
        <begin position="388"/>
        <end position="410"/>
    </location>
</feature>
<reference evidence="10 11" key="1">
    <citation type="journal article" date="2015" name="Mol. Plant Microbe Interact.">
        <title>Genome, transcriptome, and functional analyses of Penicillium expansum provide new insights into secondary metabolism and pathogenicity.</title>
        <authorList>
            <person name="Ballester A.R."/>
            <person name="Marcet-Houben M."/>
            <person name="Levin E."/>
            <person name="Sela N."/>
            <person name="Selma-Lazaro C."/>
            <person name="Carmona L."/>
            <person name="Wisniewski M."/>
            <person name="Droby S."/>
            <person name="Gonzalez-Candelas L."/>
            <person name="Gabaldon T."/>
        </authorList>
    </citation>
    <scope>NUCLEOTIDE SEQUENCE [LARGE SCALE GENOMIC DNA]</scope>
    <source>
        <strain evidence="10 11">MD-8</strain>
    </source>
</reference>
<feature type="transmembrane region" description="Helical" evidence="8">
    <location>
        <begin position="173"/>
        <end position="192"/>
    </location>
</feature>
<dbReference type="GO" id="GO:0005886">
    <property type="term" value="C:plasma membrane"/>
    <property type="evidence" value="ECO:0007669"/>
    <property type="project" value="TreeGrafter"/>
</dbReference>
<dbReference type="VEuPathDB" id="FungiDB:PEXP_015570"/>
<dbReference type="Gene3D" id="3.40.50.1820">
    <property type="entry name" value="alpha/beta hydrolase"/>
    <property type="match status" value="1"/>
</dbReference>
<feature type="transmembrane region" description="Helical" evidence="8">
    <location>
        <begin position="149"/>
        <end position="166"/>
    </location>
</feature>
<feature type="transmembrane region" description="Helical" evidence="8">
    <location>
        <begin position="88"/>
        <end position="105"/>
    </location>
</feature>
<dbReference type="SUPFAM" id="SSF53474">
    <property type="entry name" value="alpha/beta-Hydrolases"/>
    <property type="match status" value="1"/>
</dbReference>
<dbReference type="PANTHER" id="PTHR23501:SF43">
    <property type="entry name" value="MULTIDRUG TRANSPORTER, PUTATIVE (AFU_ORTHOLOGUE AFUA_6G03040)-RELATED"/>
    <property type="match status" value="1"/>
</dbReference>
<feature type="transmembrane region" description="Helical" evidence="8">
    <location>
        <begin position="323"/>
        <end position="344"/>
    </location>
</feature>
<evidence type="ECO:0000259" key="9">
    <source>
        <dbReference type="PROSITE" id="PS50850"/>
    </source>
</evidence>
<dbReference type="GeneID" id="27674100"/>
<dbReference type="PRINTS" id="PR00793">
    <property type="entry name" value="PROAMNOPTASE"/>
</dbReference>
<dbReference type="OrthoDB" id="440553at2759"/>
<gene>
    <name evidence="10" type="ORF">PEX2_014050</name>
</gene>
<dbReference type="Pfam" id="PF00561">
    <property type="entry name" value="Abhydrolase_1"/>
    <property type="match status" value="1"/>
</dbReference>
<accession>A0A0A2I775</accession>
<protein>
    <submittedName>
        <fullName evidence="10">Major facilitator superfamily domain, general substrate transporter</fullName>
    </submittedName>
</protein>
<feature type="transmembrane region" description="Helical" evidence="8">
    <location>
        <begin position="204"/>
        <end position="225"/>
    </location>
</feature>
<dbReference type="GO" id="GO:0022857">
    <property type="term" value="F:transmembrane transporter activity"/>
    <property type="evidence" value="ECO:0007669"/>
    <property type="project" value="InterPro"/>
</dbReference>
<feature type="domain" description="Major facilitator superfamily (MFS) profile" evidence="9">
    <location>
        <begin position="51"/>
        <end position="573"/>
    </location>
</feature>
<dbReference type="Pfam" id="PF07690">
    <property type="entry name" value="MFS_1"/>
    <property type="match status" value="1"/>
</dbReference>
<dbReference type="Proteomes" id="UP000030143">
    <property type="component" value="Unassembled WGS sequence"/>
</dbReference>
<comment type="caution">
    <text evidence="10">The sequence shown here is derived from an EMBL/GenBank/DDBJ whole genome shotgun (WGS) entry which is preliminary data.</text>
</comment>
<evidence type="ECO:0000313" key="11">
    <source>
        <dbReference type="Proteomes" id="UP000030143"/>
    </source>
</evidence>
<dbReference type="InterPro" id="IPR020846">
    <property type="entry name" value="MFS_dom"/>
</dbReference>
<comment type="similarity">
    <text evidence="2">Belongs to the peptidase S33 family.</text>
</comment>
<dbReference type="GO" id="GO:0006508">
    <property type="term" value="P:proteolysis"/>
    <property type="evidence" value="ECO:0007669"/>
    <property type="project" value="InterPro"/>
</dbReference>
<evidence type="ECO:0000256" key="3">
    <source>
        <dbReference type="ARBA" id="ARBA00022692"/>
    </source>
</evidence>
<evidence type="ECO:0000256" key="2">
    <source>
        <dbReference type="ARBA" id="ARBA00010088"/>
    </source>
</evidence>
<dbReference type="PhylomeDB" id="A0A0A2I775"/>
<sequence>MPSHIKFAEPTSNKASKDRARAISQEKGSTQRAPSPGSEIVYPTGWRLMLTTTGLLIGFFLSNLDVTIVSSALTGITDDLKGFEKRSWIITGYLATYTGSMAIWTKVSDIVGRKQSTIAALVILLAFSIGCGFAQTVNQLIICRALQGIGGAGTYALTILCVYEIAPKTKLPIYSSLMSFCLVFASLIGPIIGGALAEDSAWRWTFFVNAPLCVIAIVVIIFAMPKHFGLDQHTPSFRTRASYRSFANLDIMGSILMMAGSFLIVAVLNETNLAFSWSSRDAIALLVLTGVSWIAFFAWEWYISGIPGKDPIFPKRWLFDRPWLGILISSFVIGAPYNVVLVYVPQQAQLLLDKSPLDAGIYLIGYSAIAAVAAAIVNIASSRGRIPFVYTLLVGCTVHTVGIGLLSTIATSRGFHAADIGYLVIAGTGMGLTMGILVLSTPYIVEDRDLGMCSPEKFPDIEVIALTNWSITFVVAIATGTVVQIRFLGGAIGLAIASNILNGRLAKRLRGVMTSHELHLFLENVKSIKSLSPSLQEEVKSVLASSFNTQLLVMIGFAAAQLPATLLLLKAGRQLAASKHSGEQQTTPRLKKNGVVLRKAGLSPTRPLFLVHINIAVMAAKLIDRRFHNVSGKLRVSELFFDVPVDYSKPAGDKLRLFARSISRLNKPIEPVKEEAKEAKEGKLPWLVYLQGGPGFGCGAPQSYPWVEFMLSKGYQVLFLDQRGTGLSSTLTAGTLARQGDAIKQAEYLKNFRADNIVRDCEAIRDVLTQDYPPDQRRWSILGQSFGGFCAVTYLSKFPEGLREAFLTGGLPPLTDGPDPVYAKTYEKVKERNEAYYQKFPEDVDRVKNFMQYLTQNKVALPSGVLTPSRFQQLGIMFGFHGGFDSLHDIVVRVSNDLEMFGFLTLPTLSVIDNNGGMDKNIIYAILHESIYCQGKPSLWAADRLRASNPQFQINDSLPEIYFTGEMVFKDMFESYSELSELKEAAEILATTDEWPALYDEAQLAKNKVPVYAATYIDDMYVHFDLATATAAKIKNSKQFITNTMYHDALRSKSGEVMRQLFNLREDTLD</sequence>
<dbReference type="Gene3D" id="1.20.1720.10">
    <property type="entry name" value="Multidrug resistance protein D"/>
    <property type="match status" value="1"/>
</dbReference>
<feature type="transmembrane region" description="Helical" evidence="8">
    <location>
        <begin position="55"/>
        <end position="76"/>
    </location>
</feature>
<dbReference type="InterPro" id="IPR036259">
    <property type="entry name" value="MFS_trans_sf"/>
</dbReference>
<evidence type="ECO:0000313" key="10">
    <source>
        <dbReference type="EMBL" id="KGO61909.1"/>
    </source>
</evidence>
<feature type="transmembrane region" description="Helical" evidence="8">
    <location>
        <begin position="117"/>
        <end position="137"/>
    </location>
</feature>
<proteinExistence type="inferred from homology"/>
<dbReference type="STRING" id="27334.A0A0A2I775"/>
<dbReference type="AlphaFoldDB" id="A0A0A2I775"/>
<evidence type="ECO:0000256" key="6">
    <source>
        <dbReference type="ARBA" id="ARBA00023136"/>
    </source>
</evidence>
<evidence type="ECO:0000256" key="4">
    <source>
        <dbReference type="ARBA" id="ARBA00022801"/>
    </source>
</evidence>
<evidence type="ECO:0000256" key="7">
    <source>
        <dbReference type="SAM" id="MobiDB-lite"/>
    </source>
</evidence>
<feature type="transmembrane region" description="Helical" evidence="8">
    <location>
        <begin position="359"/>
        <end position="381"/>
    </location>
</feature>
<dbReference type="InterPro" id="IPR000073">
    <property type="entry name" value="AB_hydrolase_1"/>
</dbReference>
<feature type="transmembrane region" description="Helical" evidence="8">
    <location>
        <begin position="283"/>
        <end position="302"/>
    </location>
</feature>
<dbReference type="GO" id="GO:0017000">
    <property type="term" value="P:antibiotic biosynthetic process"/>
    <property type="evidence" value="ECO:0007669"/>
    <property type="project" value="UniProtKB-ARBA"/>
</dbReference>
<evidence type="ECO:0000256" key="8">
    <source>
        <dbReference type="SAM" id="Phobius"/>
    </source>
</evidence>
<dbReference type="EMBL" id="JQFZ01000027">
    <property type="protein sequence ID" value="KGO61909.1"/>
    <property type="molecule type" value="Genomic_DNA"/>
</dbReference>
<dbReference type="GO" id="GO:0072330">
    <property type="term" value="P:monocarboxylic acid biosynthetic process"/>
    <property type="evidence" value="ECO:0007669"/>
    <property type="project" value="UniProtKB-ARBA"/>
</dbReference>
<dbReference type="InterPro" id="IPR029058">
    <property type="entry name" value="AB_hydrolase_fold"/>
</dbReference>
<keyword evidence="5 8" id="KW-1133">Transmembrane helix</keyword>
<dbReference type="PROSITE" id="PS50850">
    <property type="entry name" value="MFS"/>
    <property type="match status" value="1"/>
</dbReference>
<keyword evidence="11" id="KW-1185">Reference proteome</keyword>
<feature type="transmembrane region" description="Helical" evidence="8">
    <location>
        <begin position="246"/>
        <end position="268"/>
    </location>
</feature>
<feature type="transmembrane region" description="Helical" evidence="8">
    <location>
        <begin position="466"/>
        <end position="485"/>
    </location>
</feature>
<dbReference type="HOGENOM" id="CLU_287715_0_0_1"/>
<comment type="subcellular location">
    <subcellularLocation>
        <location evidence="1">Membrane</location>
        <topology evidence="1">Multi-pass membrane protein</topology>
    </subcellularLocation>
</comment>
<feature type="transmembrane region" description="Helical" evidence="8">
    <location>
        <begin position="422"/>
        <end position="445"/>
    </location>
</feature>
<dbReference type="PANTHER" id="PTHR23501">
    <property type="entry name" value="MAJOR FACILITATOR SUPERFAMILY"/>
    <property type="match status" value="1"/>
</dbReference>
<dbReference type="RefSeq" id="XP_016602575.1">
    <property type="nucleotide sequence ID" value="XM_016738681.1"/>
</dbReference>
<name>A0A0A2I775_PENEN</name>
<evidence type="ECO:0000256" key="1">
    <source>
        <dbReference type="ARBA" id="ARBA00004141"/>
    </source>
</evidence>
<keyword evidence="3 8" id="KW-0812">Transmembrane</keyword>
<keyword evidence="4" id="KW-0378">Hydrolase</keyword>
<evidence type="ECO:0000256" key="5">
    <source>
        <dbReference type="ARBA" id="ARBA00022989"/>
    </source>
</evidence>
<dbReference type="InterPro" id="IPR002410">
    <property type="entry name" value="Peptidase_S33"/>
</dbReference>
<feature type="region of interest" description="Disordered" evidence="7">
    <location>
        <begin position="1"/>
        <end position="38"/>
    </location>
</feature>
<dbReference type="InterPro" id="IPR011701">
    <property type="entry name" value="MFS"/>
</dbReference>
<dbReference type="SUPFAM" id="SSF103473">
    <property type="entry name" value="MFS general substrate transporter"/>
    <property type="match status" value="1"/>
</dbReference>
<keyword evidence="6 8" id="KW-0472">Membrane</keyword>